<keyword evidence="1" id="KW-0472">Membrane</keyword>
<organism evidence="2 3">
    <name type="scientific">Pseudomassariella vexata</name>
    <dbReference type="NCBI Taxonomy" id="1141098"/>
    <lineage>
        <taxon>Eukaryota</taxon>
        <taxon>Fungi</taxon>
        <taxon>Dikarya</taxon>
        <taxon>Ascomycota</taxon>
        <taxon>Pezizomycotina</taxon>
        <taxon>Sordariomycetes</taxon>
        <taxon>Xylariomycetidae</taxon>
        <taxon>Amphisphaeriales</taxon>
        <taxon>Pseudomassariaceae</taxon>
        <taxon>Pseudomassariella</taxon>
    </lineage>
</organism>
<dbReference type="EMBL" id="MCFJ01000005">
    <property type="protein sequence ID" value="ORY66274.1"/>
    <property type="molecule type" value="Genomic_DNA"/>
</dbReference>
<evidence type="ECO:0000313" key="2">
    <source>
        <dbReference type="EMBL" id="ORY66274.1"/>
    </source>
</evidence>
<dbReference type="GeneID" id="63779897"/>
<keyword evidence="1" id="KW-1133">Transmembrane helix</keyword>
<dbReference type="Proteomes" id="UP000193689">
    <property type="component" value="Unassembled WGS sequence"/>
</dbReference>
<dbReference type="InParanoid" id="A0A1Y2E4J5"/>
<proteinExistence type="predicted"/>
<evidence type="ECO:0000313" key="3">
    <source>
        <dbReference type="Proteomes" id="UP000193689"/>
    </source>
</evidence>
<sequence length="170" mass="19209">MTSYQVATPAPSTAVPPMAKEEQREDEDFNYWFCVAVVWLAIHATALYVVHQAVSAASADDQLVKIVVLAFFVMLGSFFFLLASVSWLILKYGLGAEGAEPWYAGILALSVFLLRAIGQHAEPESGLAWLWKMVAWFWVGFAVEVYWGFYGRLMTRVKEKMKMDGKAREW</sequence>
<gene>
    <name evidence="2" type="ORF">BCR38DRAFT_483915</name>
</gene>
<feature type="transmembrane region" description="Helical" evidence="1">
    <location>
        <begin position="133"/>
        <end position="153"/>
    </location>
</feature>
<protein>
    <submittedName>
        <fullName evidence="2">Uncharacterized protein</fullName>
    </submittedName>
</protein>
<evidence type="ECO:0000256" key="1">
    <source>
        <dbReference type="SAM" id="Phobius"/>
    </source>
</evidence>
<reference evidence="2 3" key="1">
    <citation type="submission" date="2016-07" db="EMBL/GenBank/DDBJ databases">
        <title>Pervasive Adenine N6-methylation of Active Genes in Fungi.</title>
        <authorList>
            <consortium name="DOE Joint Genome Institute"/>
            <person name="Mondo S.J."/>
            <person name="Dannebaum R.O."/>
            <person name="Kuo R.C."/>
            <person name="Labutti K."/>
            <person name="Haridas S."/>
            <person name="Kuo A."/>
            <person name="Salamov A."/>
            <person name="Ahrendt S.R."/>
            <person name="Lipzen A."/>
            <person name="Sullivan W."/>
            <person name="Andreopoulos W.B."/>
            <person name="Clum A."/>
            <person name="Lindquist E."/>
            <person name="Daum C."/>
            <person name="Ramamoorthy G.K."/>
            <person name="Gryganskyi A."/>
            <person name="Culley D."/>
            <person name="Magnuson J.K."/>
            <person name="James T.Y."/>
            <person name="O'Malley M.A."/>
            <person name="Stajich J.E."/>
            <person name="Spatafora J.W."/>
            <person name="Visel A."/>
            <person name="Grigoriev I.V."/>
        </authorList>
    </citation>
    <scope>NUCLEOTIDE SEQUENCE [LARGE SCALE GENOMIC DNA]</scope>
    <source>
        <strain evidence="2 3">CBS 129021</strain>
    </source>
</reference>
<accession>A0A1Y2E4J5</accession>
<dbReference type="RefSeq" id="XP_040717238.1">
    <property type="nucleotide sequence ID" value="XM_040863685.1"/>
</dbReference>
<name>A0A1Y2E4J5_9PEZI</name>
<feature type="transmembrane region" description="Helical" evidence="1">
    <location>
        <begin position="102"/>
        <end position="121"/>
    </location>
</feature>
<feature type="transmembrane region" description="Helical" evidence="1">
    <location>
        <begin position="29"/>
        <end position="51"/>
    </location>
</feature>
<comment type="caution">
    <text evidence="2">The sequence shown here is derived from an EMBL/GenBank/DDBJ whole genome shotgun (WGS) entry which is preliminary data.</text>
</comment>
<keyword evidence="3" id="KW-1185">Reference proteome</keyword>
<feature type="transmembrane region" description="Helical" evidence="1">
    <location>
        <begin position="63"/>
        <end position="90"/>
    </location>
</feature>
<keyword evidence="1" id="KW-0812">Transmembrane</keyword>
<dbReference type="AlphaFoldDB" id="A0A1Y2E4J5"/>